<dbReference type="EnsemblMetazoa" id="PPA11456.1">
    <property type="protein sequence ID" value="PPA11456.1"/>
    <property type="gene ID" value="WBGene00101010"/>
</dbReference>
<evidence type="ECO:0000256" key="2">
    <source>
        <dbReference type="SAM" id="Phobius"/>
    </source>
</evidence>
<protein>
    <submittedName>
        <fullName evidence="3">Uncharacterized protein</fullName>
    </submittedName>
</protein>
<sequence>MPLIRSRQTHCRQLSSFLVGEGTIASPSPLFPSPLITLSYKRAVPIPSPSLLAVMKSLLLLLFSTLLCLSDATGAWRFVSKVEELPVEITDRLEIMRPKVRLCGGDSDSAEATDCVLCTVCHPHEYELIGCSGQMDSICASCTTGWLRSTPKTTDFFRKCKKHPQFSLLFPDLPNYRNGRRWPMRLDVEPSLFAEQEKMLRDAEKTEMVEMDDELSDEDDYDQEDEEDDVLFPSKEEDESKETGVNPVEVDERDDGFEHDSEEKAQELKDSEDTIEIVQKEDIEDVSREDDARDVRAEDRADPFDSKKNGEKDETEEDDEEEIHRLYPLHRANIWRIIGPELAAVDDKDIPKEVRRAINNRMEARQQDILRRRLNEESGNILEIAKEESEQERRLIGGYRPLLVRSGGNVQYTSFVERIGQMPLIVSVAWLVCFSLSCLLLVVMIKMFLHRRRHRVIILPELDEMSRQLINEAHARVHAKKDKKTRPEFV</sequence>
<gene>
    <name evidence="3" type="primary">WBGene00101010</name>
</gene>
<name>A0A2A6D0C2_PRIPA</name>
<feature type="compositionally biased region" description="Basic and acidic residues" evidence="1">
    <location>
        <begin position="256"/>
        <end position="312"/>
    </location>
</feature>
<feature type="region of interest" description="Disordered" evidence="1">
    <location>
        <begin position="203"/>
        <end position="321"/>
    </location>
</feature>
<evidence type="ECO:0000313" key="3">
    <source>
        <dbReference type="EnsemblMetazoa" id="PPA11456.1"/>
    </source>
</evidence>
<dbReference type="GO" id="GO:0005730">
    <property type="term" value="C:nucleolus"/>
    <property type="evidence" value="ECO:0000318"/>
    <property type="project" value="GO_Central"/>
</dbReference>
<reference evidence="4" key="1">
    <citation type="journal article" date="2008" name="Nat. Genet.">
        <title>The Pristionchus pacificus genome provides a unique perspective on nematode lifestyle and parasitism.</title>
        <authorList>
            <person name="Dieterich C."/>
            <person name="Clifton S.W."/>
            <person name="Schuster L.N."/>
            <person name="Chinwalla A."/>
            <person name="Delehaunty K."/>
            <person name="Dinkelacker I."/>
            <person name="Fulton L."/>
            <person name="Fulton R."/>
            <person name="Godfrey J."/>
            <person name="Minx P."/>
            <person name="Mitreva M."/>
            <person name="Roeseler W."/>
            <person name="Tian H."/>
            <person name="Witte H."/>
            <person name="Yang S.P."/>
            <person name="Wilson R.K."/>
            <person name="Sommer R.J."/>
        </authorList>
    </citation>
    <scope>NUCLEOTIDE SEQUENCE [LARGE SCALE GENOMIC DNA]</scope>
    <source>
        <strain evidence="4">PS312</strain>
    </source>
</reference>
<feature type="compositionally biased region" description="Acidic residues" evidence="1">
    <location>
        <begin position="209"/>
        <end position="240"/>
    </location>
</feature>
<feature type="transmembrane region" description="Helical" evidence="2">
    <location>
        <begin position="424"/>
        <end position="445"/>
    </location>
</feature>
<keyword evidence="4" id="KW-1185">Reference proteome</keyword>
<evidence type="ECO:0000313" key="4">
    <source>
        <dbReference type="Proteomes" id="UP000005239"/>
    </source>
</evidence>
<reference evidence="3" key="2">
    <citation type="submission" date="2022-06" db="UniProtKB">
        <authorList>
            <consortium name="EnsemblMetazoa"/>
        </authorList>
    </citation>
    <scope>IDENTIFICATION</scope>
    <source>
        <strain evidence="3">PS312</strain>
    </source>
</reference>
<organism evidence="3 4">
    <name type="scientific">Pristionchus pacificus</name>
    <name type="common">Parasitic nematode worm</name>
    <dbReference type="NCBI Taxonomy" id="54126"/>
    <lineage>
        <taxon>Eukaryota</taxon>
        <taxon>Metazoa</taxon>
        <taxon>Ecdysozoa</taxon>
        <taxon>Nematoda</taxon>
        <taxon>Chromadorea</taxon>
        <taxon>Rhabditida</taxon>
        <taxon>Rhabditina</taxon>
        <taxon>Diplogasteromorpha</taxon>
        <taxon>Diplogasteroidea</taxon>
        <taxon>Neodiplogasteridae</taxon>
        <taxon>Pristionchus</taxon>
    </lineage>
</organism>
<dbReference type="AlphaFoldDB" id="A0A2A6D0C2"/>
<accession>A0A2A6D0C2</accession>
<keyword evidence="2" id="KW-0472">Membrane</keyword>
<keyword evidence="2" id="KW-0812">Transmembrane</keyword>
<evidence type="ECO:0000256" key="1">
    <source>
        <dbReference type="SAM" id="MobiDB-lite"/>
    </source>
</evidence>
<proteinExistence type="predicted"/>
<keyword evidence="2" id="KW-1133">Transmembrane helix</keyword>
<dbReference type="Proteomes" id="UP000005239">
    <property type="component" value="Unassembled WGS sequence"/>
</dbReference>
<accession>A0A8R1UA49</accession>